<dbReference type="CDD" id="cd00130">
    <property type="entry name" value="PAS"/>
    <property type="match status" value="1"/>
</dbReference>
<feature type="domain" description="PAC" evidence="8">
    <location>
        <begin position="653"/>
        <end position="709"/>
    </location>
</feature>
<dbReference type="CDD" id="cd13707">
    <property type="entry name" value="PBP2_BvgS_D2"/>
    <property type="match status" value="1"/>
</dbReference>
<keyword evidence="4 9" id="KW-0808">Transferase</keyword>
<comment type="similarity">
    <text evidence="1">Belongs to the bacterial solute-binding protein 3 family.</text>
</comment>
<dbReference type="InterPro" id="IPR035965">
    <property type="entry name" value="PAS-like_dom_sf"/>
</dbReference>
<evidence type="ECO:0000256" key="4">
    <source>
        <dbReference type="ARBA" id="ARBA00022777"/>
    </source>
</evidence>
<evidence type="ECO:0000256" key="5">
    <source>
        <dbReference type="SAM" id="Coils"/>
    </source>
</evidence>
<dbReference type="PROSITE" id="PS50112">
    <property type="entry name" value="PAS"/>
    <property type="match status" value="1"/>
</dbReference>
<organism evidence="9 10">
    <name type="scientific">Pseudomonas graminis</name>
    <dbReference type="NCBI Taxonomy" id="158627"/>
    <lineage>
        <taxon>Bacteria</taxon>
        <taxon>Pseudomonadati</taxon>
        <taxon>Pseudomonadota</taxon>
        <taxon>Gammaproteobacteria</taxon>
        <taxon>Pseudomonadales</taxon>
        <taxon>Pseudomonadaceae</taxon>
        <taxon>Pseudomonas</taxon>
    </lineage>
</organism>
<dbReference type="Gene3D" id="3.40.190.10">
    <property type="entry name" value="Periplasmic binding protein-like II"/>
    <property type="match status" value="4"/>
</dbReference>
<dbReference type="SMART" id="SM00091">
    <property type="entry name" value="PAS"/>
    <property type="match status" value="1"/>
</dbReference>
<evidence type="ECO:0000256" key="1">
    <source>
        <dbReference type="ARBA" id="ARBA00010333"/>
    </source>
</evidence>
<protein>
    <submittedName>
        <fullName evidence="9">Two-component system, NarL family, sensor histidine kinase EvgS</fullName>
    </submittedName>
</protein>
<evidence type="ECO:0000256" key="6">
    <source>
        <dbReference type="SAM" id="Phobius"/>
    </source>
</evidence>
<keyword evidence="3" id="KW-0547">Nucleotide-binding</keyword>
<dbReference type="AlphaFoldDB" id="A0A1I0I6L0"/>
<dbReference type="InterPro" id="IPR000014">
    <property type="entry name" value="PAS"/>
</dbReference>
<dbReference type="PROSITE" id="PS50113">
    <property type="entry name" value="PAC"/>
    <property type="match status" value="1"/>
</dbReference>
<dbReference type="InterPro" id="IPR049871">
    <property type="entry name" value="BvgS-like_periplasmic2"/>
</dbReference>
<dbReference type="Pfam" id="PF08448">
    <property type="entry name" value="PAS_4"/>
    <property type="match status" value="1"/>
</dbReference>
<evidence type="ECO:0000256" key="3">
    <source>
        <dbReference type="ARBA" id="ARBA00022741"/>
    </source>
</evidence>
<reference evidence="9 10" key="1">
    <citation type="submission" date="2016-10" db="EMBL/GenBank/DDBJ databases">
        <authorList>
            <person name="de Groot N.N."/>
        </authorList>
    </citation>
    <scope>NUCLEOTIDE SEQUENCE [LARGE SCALE GENOMIC DNA]</scope>
    <source>
        <strain evidence="9 10">DSM 11363</strain>
    </source>
</reference>
<accession>A0A1I0I6L0</accession>
<dbReference type="GO" id="GO:0005886">
    <property type="term" value="C:plasma membrane"/>
    <property type="evidence" value="ECO:0007669"/>
    <property type="project" value="UniProtKB-SubCell"/>
</dbReference>
<evidence type="ECO:0000259" key="8">
    <source>
        <dbReference type="PROSITE" id="PS50113"/>
    </source>
</evidence>
<dbReference type="Gene3D" id="3.30.450.20">
    <property type="entry name" value="PAS domain"/>
    <property type="match status" value="1"/>
</dbReference>
<keyword evidence="6" id="KW-0472">Membrane</keyword>
<feature type="domain" description="PAS" evidence="7">
    <location>
        <begin position="583"/>
        <end position="655"/>
    </location>
</feature>
<feature type="transmembrane region" description="Helical" evidence="6">
    <location>
        <begin position="544"/>
        <end position="563"/>
    </location>
</feature>
<keyword evidence="6" id="KW-1133">Transmembrane helix</keyword>
<dbReference type="InterPro" id="IPR013656">
    <property type="entry name" value="PAS_4"/>
</dbReference>
<evidence type="ECO:0000259" key="7">
    <source>
        <dbReference type="PROSITE" id="PS50112"/>
    </source>
</evidence>
<keyword evidence="2" id="KW-0732">Signal</keyword>
<dbReference type="PANTHER" id="PTHR35936">
    <property type="entry name" value="MEMBRANE-BOUND LYTIC MUREIN TRANSGLYCOSYLASE F"/>
    <property type="match status" value="1"/>
</dbReference>
<sequence>MVVKHFYSAALNGRQLDIGPALWALLLLVCLYSRAGHAGENLPFALGAPFLPQQPLALDDADRQWLDARKALRVGISVADHEPVDITTDRNRYQGISADYLSVVSARLAIPVQLRGFAKREKAVEALLAGDIDVLTSASGFERNKAGLALTREYVPDRAVVFGRANDTSLKPTLEGKRVLLLDGYADAAVVQRIYPESNIVLAPTLYSAMEALAHDDADALIANELVVQSYSLLRPYLRLHRKFDSLLPAVGFSFALREKDSRLSLLFDRVLADMDESLHREILGRWTVGLGADPARRQVSLNPAEQLWIRKHPRVVVASTQHPPYIYKDARGQWAGLNVDLLARISRLTGLQFVYQETPSTHSLLETLAHGGAHMNTTLAENPERKKLLYFTYAFGGNSWVFLERADSDASLQLADMTGKVLALPSRHALLEFIQTRYPQIRLRLVPTYAEARQLVEEGEAHATIQNEAGAWLYPPGELKVGRSVEGLWSPDRFSVVKGHPELLGILNKALEEFSVTEMRAIRLKWLGAAAAPPSVWNRIPYWVYWVTSASLLLGLVSLLWSSRLRYQIHQRQRAEAQLGDQLAFKRTLLDAFPNPVYVRDLQGRLVACNRSYEESFGISYEQMQGRRLIDVDLVDREMAEQMHADYMRLLETQEPVFTERALTLAGRVVHAWQWVVPYHRADGQMQGLLGGWMDISERKRLESELREARQAAEQAAGQLKGLLDELGQAKASGV</sequence>
<dbReference type="SUPFAM" id="SSF55785">
    <property type="entry name" value="PYP-like sensor domain (PAS domain)"/>
    <property type="match status" value="1"/>
</dbReference>
<dbReference type="Proteomes" id="UP000182332">
    <property type="component" value="Unassembled WGS sequence"/>
</dbReference>
<dbReference type="NCBIfam" id="TIGR00229">
    <property type="entry name" value="sensory_box"/>
    <property type="match status" value="1"/>
</dbReference>
<dbReference type="SMART" id="SM00062">
    <property type="entry name" value="PBPb"/>
    <property type="match status" value="2"/>
</dbReference>
<evidence type="ECO:0000256" key="2">
    <source>
        <dbReference type="ARBA" id="ARBA00022729"/>
    </source>
</evidence>
<proteinExistence type="inferred from homology"/>
<keyword evidence="5" id="KW-0175">Coiled coil</keyword>
<evidence type="ECO:0000313" key="10">
    <source>
        <dbReference type="Proteomes" id="UP000182332"/>
    </source>
</evidence>
<dbReference type="Pfam" id="PF00497">
    <property type="entry name" value="SBP_bac_3"/>
    <property type="match status" value="2"/>
</dbReference>
<dbReference type="CDD" id="cd13705">
    <property type="entry name" value="PBP2_BvgS_D1"/>
    <property type="match status" value="1"/>
</dbReference>
<keyword evidence="4 9" id="KW-0418">Kinase</keyword>
<dbReference type="GO" id="GO:0005524">
    <property type="term" value="F:ATP binding"/>
    <property type="evidence" value="ECO:0007669"/>
    <property type="project" value="UniProtKB-KW"/>
</dbReference>
<dbReference type="InterPro" id="IPR049870">
    <property type="entry name" value="BvgS-like_periplasmic1"/>
</dbReference>
<dbReference type="GO" id="GO:0016301">
    <property type="term" value="F:kinase activity"/>
    <property type="evidence" value="ECO:0007669"/>
    <property type="project" value="UniProtKB-KW"/>
</dbReference>
<dbReference type="InterPro" id="IPR001638">
    <property type="entry name" value="Solute-binding_3/MltF_N"/>
</dbReference>
<dbReference type="SUPFAM" id="SSF53850">
    <property type="entry name" value="Periplasmic binding protein-like II"/>
    <property type="match status" value="2"/>
</dbReference>
<dbReference type="EMBL" id="FOHW01000033">
    <property type="protein sequence ID" value="SET92208.1"/>
    <property type="molecule type" value="Genomic_DNA"/>
</dbReference>
<gene>
    <name evidence="9" type="ORF">SAMN05216197_13329</name>
</gene>
<evidence type="ECO:0000313" key="9">
    <source>
        <dbReference type="EMBL" id="SET92208.1"/>
    </source>
</evidence>
<dbReference type="InterPro" id="IPR000700">
    <property type="entry name" value="PAS-assoc_C"/>
</dbReference>
<name>A0A1I0I6L0_9PSED</name>
<keyword evidence="6" id="KW-0812">Transmembrane</keyword>
<feature type="coiled-coil region" evidence="5">
    <location>
        <begin position="700"/>
        <end position="727"/>
    </location>
</feature>